<dbReference type="Gene3D" id="2.40.70.10">
    <property type="entry name" value="Acid Proteases"/>
    <property type="match status" value="1"/>
</dbReference>
<dbReference type="GO" id="GO:0004190">
    <property type="term" value="F:aspartic-type endopeptidase activity"/>
    <property type="evidence" value="ECO:0007669"/>
    <property type="project" value="UniProtKB-KW"/>
</dbReference>
<keyword evidence="6" id="KW-1185">Reference proteome</keyword>
<reference evidence="5 6" key="1">
    <citation type="submission" date="2016-02" db="EMBL/GenBank/DDBJ databases">
        <title>Band-tailed pigeon sequencing and assembly.</title>
        <authorList>
            <person name="Soares A.E."/>
            <person name="Novak B.J."/>
            <person name="Rice E.S."/>
            <person name="O'Connell B."/>
            <person name="Chang D."/>
            <person name="Weber S."/>
            <person name="Shapiro B."/>
        </authorList>
    </citation>
    <scope>NUCLEOTIDE SEQUENCE [LARGE SCALE GENOMIC DNA]</scope>
    <source>
        <strain evidence="5">BTP2013</strain>
        <tissue evidence="5">Blood</tissue>
    </source>
</reference>
<evidence type="ECO:0000259" key="4">
    <source>
        <dbReference type="PROSITE" id="PS50175"/>
    </source>
</evidence>
<dbReference type="GO" id="GO:0006508">
    <property type="term" value="P:proteolysis"/>
    <property type="evidence" value="ECO:0007669"/>
    <property type="project" value="UniProtKB-KW"/>
</dbReference>
<dbReference type="PROSITE" id="PS00141">
    <property type="entry name" value="ASP_PROTEASE"/>
    <property type="match status" value="1"/>
</dbReference>
<proteinExistence type="predicted"/>
<dbReference type="Pfam" id="PF00077">
    <property type="entry name" value="RVP"/>
    <property type="match status" value="1"/>
</dbReference>
<evidence type="ECO:0000256" key="2">
    <source>
        <dbReference type="ARBA" id="ARBA00022750"/>
    </source>
</evidence>
<evidence type="ECO:0000313" key="5">
    <source>
        <dbReference type="EMBL" id="OPJ81739.1"/>
    </source>
</evidence>
<dbReference type="PANTHER" id="PTHR19422:SF123">
    <property type="entry name" value="RT1 CLASS I, LOCUS CE15"/>
    <property type="match status" value="1"/>
</dbReference>
<evidence type="ECO:0000256" key="3">
    <source>
        <dbReference type="ARBA" id="ARBA00022801"/>
    </source>
</evidence>
<dbReference type="InterPro" id="IPR018061">
    <property type="entry name" value="Retropepsins"/>
</dbReference>
<dbReference type="InterPro" id="IPR051592">
    <property type="entry name" value="HERV-K_Pro_peptidase_A2"/>
</dbReference>
<sequence length="113" mass="12259">MAMNRQPVTLVTLCNRQEQIISEALLDTGADLTIVAKERWPRHWPLSPMAREAEGVGGSSSVLHSRDSVSVVIDGRTASTHITVMTLPQGVNGLIGRDVLDQLGVILTTEKPF</sequence>
<keyword evidence="1" id="KW-0645">Protease</keyword>
<keyword evidence="2" id="KW-0064">Aspartyl protease</keyword>
<keyword evidence="3" id="KW-0378">Hydrolase</keyword>
<protein>
    <recommendedName>
        <fullName evidence="4">Peptidase A2 domain-containing protein</fullName>
    </recommendedName>
</protein>
<accession>A0A1V4KB92</accession>
<dbReference type="InterPro" id="IPR021109">
    <property type="entry name" value="Peptidase_aspartic_dom_sf"/>
</dbReference>
<comment type="caution">
    <text evidence="5">The sequence shown here is derived from an EMBL/GenBank/DDBJ whole genome shotgun (WGS) entry which is preliminary data.</text>
</comment>
<dbReference type="InterPro" id="IPR001995">
    <property type="entry name" value="Peptidase_A2_cat"/>
</dbReference>
<feature type="domain" description="Peptidase A2" evidence="4">
    <location>
        <begin position="22"/>
        <end position="99"/>
    </location>
</feature>
<dbReference type="SUPFAM" id="SSF50630">
    <property type="entry name" value="Acid proteases"/>
    <property type="match status" value="1"/>
</dbReference>
<dbReference type="OrthoDB" id="9900537at2759"/>
<dbReference type="PROSITE" id="PS50175">
    <property type="entry name" value="ASP_PROT_RETROV"/>
    <property type="match status" value="1"/>
</dbReference>
<dbReference type="Proteomes" id="UP000190648">
    <property type="component" value="Unassembled WGS sequence"/>
</dbReference>
<dbReference type="PANTHER" id="PTHR19422">
    <property type="entry name" value="GAG RETROVIRAL POLYPROTEIN"/>
    <property type="match status" value="1"/>
</dbReference>
<gene>
    <name evidence="5" type="ORF">AV530_014303</name>
</gene>
<evidence type="ECO:0000313" key="6">
    <source>
        <dbReference type="Proteomes" id="UP000190648"/>
    </source>
</evidence>
<dbReference type="AlphaFoldDB" id="A0A1V4KB92"/>
<dbReference type="EMBL" id="LSYS01003958">
    <property type="protein sequence ID" value="OPJ81739.1"/>
    <property type="molecule type" value="Genomic_DNA"/>
</dbReference>
<evidence type="ECO:0000256" key="1">
    <source>
        <dbReference type="ARBA" id="ARBA00022670"/>
    </source>
</evidence>
<name>A0A1V4KB92_PATFA</name>
<dbReference type="InterPro" id="IPR001969">
    <property type="entry name" value="Aspartic_peptidase_AS"/>
</dbReference>
<organism evidence="5 6">
    <name type="scientific">Patagioenas fasciata monilis</name>
    <dbReference type="NCBI Taxonomy" id="372326"/>
    <lineage>
        <taxon>Eukaryota</taxon>
        <taxon>Metazoa</taxon>
        <taxon>Chordata</taxon>
        <taxon>Craniata</taxon>
        <taxon>Vertebrata</taxon>
        <taxon>Euteleostomi</taxon>
        <taxon>Archelosauria</taxon>
        <taxon>Archosauria</taxon>
        <taxon>Dinosauria</taxon>
        <taxon>Saurischia</taxon>
        <taxon>Theropoda</taxon>
        <taxon>Coelurosauria</taxon>
        <taxon>Aves</taxon>
        <taxon>Neognathae</taxon>
        <taxon>Neoaves</taxon>
        <taxon>Columbimorphae</taxon>
        <taxon>Columbiformes</taxon>
        <taxon>Columbidae</taxon>
        <taxon>Patagioenas</taxon>
    </lineage>
</organism>